<organism evidence="3 4">
    <name type="scientific">Teratosphaeria destructans</name>
    <dbReference type="NCBI Taxonomy" id="418781"/>
    <lineage>
        <taxon>Eukaryota</taxon>
        <taxon>Fungi</taxon>
        <taxon>Dikarya</taxon>
        <taxon>Ascomycota</taxon>
        <taxon>Pezizomycotina</taxon>
        <taxon>Dothideomycetes</taxon>
        <taxon>Dothideomycetidae</taxon>
        <taxon>Mycosphaerellales</taxon>
        <taxon>Teratosphaeriaceae</taxon>
        <taxon>Teratosphaeria</taxon>
    </lineage>
</organism>
<name>A0A9W7SY79_9PEZI</name>
<keyword evidence="4" id="KW-1185">Reference proteome</keyword>
<dbReference type="AlphaFoldDB" id="A0A9W7SY79"/>
<evidence type="ECO:0000256" key="1">
    <source>
        <dbReference type="ARBA" id="ARBA00023002"/>
    </source>
</evidence>
<reference evidence="3 4" key="2">
    <citation type="journal article" date="2021" name="Curr. Genet.">
        <title>Genetic response to nitrogen starvation in the aggressive Eucalyptus foliar pathogen Teratosphaeria destructans.</title>
        <authorList>
            <person name="Havenga M."/>
            <person name="Wingfield B.D."/>
            <person name="Wingfield M.J."/>
            <person name="Dreyer L.L."/>
            <person name="Roets F."/>
            <person name="Aylward J."/>
        </authorList>
    </citation>
    <scope>NUCLEOTIDE SEQUENCE [LARGE SCALE GENOMIC DNA]</scope>
    <source>
        <strain evidence="3">CMW44962</strain>
    </source>
</reference>
<protein>
    <submittedName>
        <fullName evidence="3">Aldo keto reductase</fullName>
    </submittedName>
</protein>
<dbReference type="PANTHER" id="PTHR43147:SF2">
    <property type="entry name" value="NADP-DEPENDENT OXIDOREDUCTASE DOMAIN-CONTAINING PROTEIN"/>
    <property type="match status" value="1"/>
</dbReference>
<sequence length="559" mass="61590">MGGHVNMMDDVLISNLPVELLRSSLRCLVAHGASVQQPFVRHVRQRLLEAPPGLVGAERMFDGATTPSPACLEYLAQVRCMFSSKLATEALPYVSHFVDCLSATATRPSPGSELARTVAAFGGDAVQAVQALKETKPAATPALRSELQRLLDAFSAYRKTCDGSDESPFPLARPERTVKDAFEQFFPSQTMSSTSGTDMISIEPPKHSLVDKFPLGRDQVPRLFNGLWQLSSPAWGSASASEQDAALVQLVEAGLTAADMADHYGDAELIYGDFRNRLPPEVRDSVFAATKWCVFGPLGHSVTYEWVLEAVKERSRRLRGRVELLQFHWYDYTAKEYLDILVELVKITEQYPGLVSSIGLCNFDSKHTTEACEYLLAKTGKVGIVSNQVQFSLVDARPLRAMTDVCEKYGLKLLTYGTLCGGFLSSRWLGKEFPALYSSSTPLTPSQRKYLDMITTWASWADFQTLLQVLDEIARKHAVSLTNVATRWVLQQEAVGAVIVGTRLGVSGHGEDNANAFAFELDGVDVANTNEVALGHDRRRVMELFGRLGDCGHEYRALH</sequence>
<gene>
    <name evidence="3" type="ORF">Tdes44962_MAKER07850</name>
</gene>
<evidence type="ECO:0000313" key="3">
    <source>
        <dbReference type="EMBL" id="KAH9841238.1"/>
    </source>
</evidence>
<feature type="domain" description="NADP-dependent oxidoreductase" evidence="2">
    <location>
        <begin position="223"/>
        <end position="531"/>
    </location>
</feature>
<proteinExistence type="predicted"/>
<dbReference type="OrthoDB" id="686384at2759"/>
<dbReference type="EMBL" id="RIBY02000524">
    <property type="protein sequence ID" value="KAH9841238.1"/>
    <property type="molecule type" value="Genomic_DNA"/>
</dbReference>
<dbReference type="PANTHER" id="PTHR43147">
    <property type="entry name" value="PROTEIN TAS"/>
    <property type="match status" value="1"/>
</dbReference>
<dbReference type="Pfam" id="PF00248">
    <property type="entry name" value="Aldo_ket_red"/>
    <property type="match status" value="1"/>
</dbReference>
<dbReference type="InterPro" id="IPR036812">
    <property type="entry name" value="NAD(P)_OxRdtase_dom_sf"/>
</dbReference>
<evidence type="ECO:0000259" key="2">
    <source>
        <dbReference type="Pfam" id="PF00248"/>
    </source>
</evidence>
<dbReference type="Proteomes" id="UP001138500">
    <property type="component" value="Unassembled WGS sequence"/>
</dbReference>
<dbReference type="GO" id="GO:0016491">
    <property type="term" value="F:oxidoreductase activity"/>
    <property type="evidence" value="ECO:0007669"/>
    <property type="project" value="UniProtKB-KW"/>
</dbReference>
<accession>A0A9W7SY79</accession>
<comment type="caution">
    <text evidence="3">The sequence shown here is derived from an EMBL/GenBank/DDBJ whole genome shotgun (WGS) entry which is preliminary data.</text>
</comment>
<dbReference type="SUPFAM" id="SSF51430">
    <property type="entry name" value="NAD(P)-linked oxidoreductase"/>
    <property type="match status" value="1"/>
</dbReference>
<evidence type="ECO:0000313" key="4">
    <source>
        <dbReference type="Proteomes" id="UP001138500"/>
    </source>
</evidence>
<dbReference type="Gene3D" id="3.20.20.100">
    <property type="entry name" value="NADP-dependent oxidoreductase domain"/>
    <property type="match status" value="1"/>
</dbReference>
<keyword evidence="1" id="KW-0560">Oxidoreductase</keyword>
<reference evidence="3 4" key="1">
    <citation type="journal article" date="2018" name="IMA Fungus">
        <title>IMA Genome-F 10: Nine draft genome sequences of Claviceps purpurea s.lat., including C. arundinis, C. humidiphila, and C. cf. spartinae, pseudomolecules for the pitch canker pathogen Fusarium circinatum, draft genome of Davidsoniella eucalypti, Grosmannia galeiformis, Quambalaria eucalypti, and Teratosphaeria destructans.</title>
        <authorList>
            <person name="Wingfield B.D."/>
            <person name="Liu M."/>
            <person name="Nguyen H.D."/>
            <person name="Lane F.A."/>
            <person name="Morgan S.W."/>
            <person name="De Vos L."/>
            <person name="Wilken P.M."/>
            <person name="Duong T.A."/>
            <person name="Aylward J."/>
            <person name="Coetzee M.P."/>
            <person name="Dadej K."/>
            <person name="De Beer Z.W."/>
            <person name="Findlay W."/>
            <person name="Havenga M."/>
            <person name="Kolarik M."/>
            <person name="Menzies J.G."/>
            <person name="Naidoo K."/>
            <person name="Pochopski O."/>
            <person name="Shoukouhi P."/>
            <person name="Santana Q.C."/>
            <person name="Seifert K.A."/>
            <person name="Soal N."/>
            <person name="Steenkamp E.T."/>
            <person name="Tatham C.T."/>
            <person name="van der Nest M.A."/>
            <person name="Wingfield M.J."/>
        </authorList>
    </citation>
    <scope>NUCLEOTIDE SEQUENCE [LARGE SCALE GENOMIC DNA]</scope>
    <source>
        <strain evidence="3">CMW44962</strain>
    </source>
</reference>
<dbReference type="InterPro" id="IPR023210">
    <property type="entry name" value="NADP_OxRdtase_dom"/>
</dbReference>